<evidence type="ECO:0000256" key="1">
    <source>
        <dbReference type="SAM" id="Phobius"/>
    </source>
</evidence>
<feature type="transmembrane region" description="Helical" evidence="1">
    <location>
        <begin position="256"/>
        <end position="276"/>
    </location>
</feature>
<evidence type="ECO:0000313" key="2">
    <source>
        <dbReference type="EMBL" id="SEM74848.1"/>
    </source>
</evidence>
<gene>
    <name evidence="2" type="ORF">SAMN05216180_1574</name>
</gene>
<dbReference type="RefSeq" id="WP_092753318.1">
    <property type="nucleotide sequence ID" value="NZ_FOCG01000001.1"/>
</dbReference>
<keyword evidence="1" id="KW-0812">Transmembrane</keyword>
<feature type="transmembrane region" description="Helical" evidence="1">
    <location>
        <begin position="115"/>
        <end position="132"/>
    </location>
</feature>
<name>A0A1H8AYJ2_9FIRM</name>
<feature type="transmembrane region" description="Helical" evidence="1">
    <location>
        <begin position="288"/>
        <end position="310"/>
    </location>
</feature>
<reference evidence="2 3" key="1">
    <citation type="submission" date="2016-10" db="EMBL/GenBank/DDBJ databases">
        <authorList>
            <person name="de Groot N.N."/>
        </authorList>
    </citation>
    <scope>NUCLEOTIDE SEQUENCE [LARGE SCALE GENOMIC DNA]</scope>
    <source>
        <strain evidence="2 3">CGMCC 1.5070</strain>
    </source>
</reference>
<organism evidence="2 3">
    <name type="scientific">Hydrogenoanaerobacterium saccharovorans</name>
    <dbReference type="NCBI Taxonomy" id="474960"/>
    <lineage>
        <taxon>Bacteria</taxon>
        <taxon>Bacillati</taxon>
        <taxon>Bacillota</taxon>
        <taxon>Clostridia</taxon>
        <taxon>Eubacteriales</taxon>
        <taxon>Oscillospiraceae</taxon>
        <taxon>Hydrogenoanaerobacterium</taxon>
    </lineage>
</organism>
<protein>
    <submittedName>
        <fullName evidence="2">Flp pilus assembly protein TadB</fullName>
    </submittedName>
</protein>
<evidence type="ECO:0000313" key="3">
    <source>
        <dbReference type="Proteomes" id="UP000199158"/>
    </source>
</evidence>
<dbReference type="STRING" id="474960.SAMN05216180_1574"/>
<keyword evidence="1" id="KW-1133">Transmembrane helix</keyword>
<keyword evidence="1" id="KW-0472">Membrane</keyword>
<dbReference type="Proteomes" id="UP000199158">
    <property type="component" value="Unassembled WGS sequence"/>
</dbReference>
<keyword evidence="3" id="KW-1185">Reference proteome</keyword>
<dbReference type="AlphaFoldDB" id="A0A1H8AYJ2"/>
<sequence length="321" mass="36965">MYLLCIPIGFGLLLYFWDSLQRICCMIRSHYKQYLQQAVHYILQKLSRKPSLKTRVKILNNGKKENFILRSYNTMTGILSATGEKEKIKNMRIISAVCSAFGMVLSFYLRSYMLIPILTVGFALLPMWLIKFKLFRYNLRMQNELSVVLSMVTNSYIRNENIVESIKENLVYMNEPCKSIFQSFVYASRSINPDPIKNLTSLKSKIDNHIFHLWCESLILCQNDINQKSALNAVVEQFATDKELYNMLSTEISKPMWTFIIVAILSSTCFPLIALMGHQLGMGDLLGIMFDTWLGQVLIVCYALNLLYGINKAIDLSTSME</sequence>
<accession>A0A1H8AYJ2</accession>
<dbReference type="OrthoDB" id="9780661at2"/>
<proteinExistence type="predicted"/>
<dbReference type="EMBL" id="FOCG01000001">
    <property type="protein sequence ID" value="SEM74848.1"/>
    <property type="molecule type" value="Genomic_DNA"/>
</dbReference>